<gene>
    <name evidence="1" type="ORF">ACFSX3_29890</name>
</gene>
<dbReference type="Proteomes" id="UP001597448">
    <property type="component" value="Unassembled WGS sequence"/>
</dbReference>
<dbReference type="EMBL" id="JBHUKY010000079">
    <property type="protein sequence ID" value="MFD2414089.1"/>
    <property type="molecule type" value="Genomic_DNA"/>
</dbReference>
<name>A0ABW5FHZ2_9BACL</name>
<organism evidence="1 2">
    <name type="scientific">Paenibacillus rhizoplanae</name>
    <dbReference type="NCBI Taxonomy" id="1917181"/>
    <lineage>
        <taxon>Bacteria</taxon>
        <taxon>Bacillati</taxon>
        <taxon>Bacillota</taxon>
        <taxon>Bacilli</taxon>
        <taxon>Bacillales</taxon>
        <taxon>Paenibacillaceae</taxon>
        <taxon>Paenibacillus</taxon>
    </lineage>
</organism>
<reference evidence="2" key="1">
    <citation type="journal article" date="2019" name="Int. J. Syst. Evol. Microbiol.">
        <title>The Global Catalogue of Microorganisms (GCM) 10K type strain sequencing project: providing services to taxonomists for standard genome sequencing and annotation.</title>
        <authorList>
            <consortium name="The Broad Institute Genomics Platform"/>
            <consortium name="The Broad Institute Genome Sequencing Center for Infectious Disease"/>
            <person name="Wu L."/>
            <person name="Ma J."/>
        </authorList>
    </citation>
    <scope>NUCLEOTIDE SEQUENCE [LARGE SCALE GENOMIC DNA]</scope>
    <source>
        <strain evidence="2">CCM 8725</strain>
    </source>
</reference>
<comment type="caution">
    <text evidence="1">The sequence shown here is derived from an EMBL/GenBank/DDBJ whole genome shotgun (WGS) entry which is preliminary data.</text>
</comment>
<keyword evidence="2" id="KW-1185">Reference proteome</keyword>
<accession>A0ABW5FHZ2</accession>
<evidence type="ECO:0000313" key="1">
    <source>
        <dbReference type="EMBL" id="MFD2414089.1"/>
    </source>
</evidence>
<sequence length="59" mass="6453">MNNEIVKSLIQQVTEDVLSENQAALEQSGNSQASIQLAVQLSAVTTLKILEKLELIDKD</sequence>
<evidence type="ECO:0000313" key="2">
    <source>
        <dbReference type="Proteomes" id="UP001597448"/>
    </source>
</evidence>
<protein>
    <submittedName>
        <fullName evidence="1">Uncharacterized protein</fullName>
    </submittedName>
</protein>
<proteinExistence type="predicted"/>
<dbReference type="RefSeq" id="WP_209994152.1">
    <property type="nucleotide sequence ID" value="NZ_JBHSVQ010000001.1"/>
</dbReference>